<dbReference type="InterPro" id="IPR018060">
    <property type="entry name" value="HTH_AraC"/>
</dbReference>
<keyword evidence="5" id="KW-0472">Membrane</keyword>
<proteinExistence type="predicted"/>
<feature type="region of interest" description="Disordered" evidence="4">
    <location>
        <begin position="751"/>
        <end position="775"/>
    </location>
</feature>
<evidence type="ECO:0000313" key="8">
    <source>
        <dbReference type="Proteomes" id="UP000249522"/>
    </source>
</evidence>
<dbReference type="AlphaFoldDB" id="A0A2W1M0R3"/>
<dbReference type="GO" id="GO:0003700">
    <property type="term" value="F:DNA-binding transcription factor activity"/>
    <property type="evidence" value="ECO:0007669"/>
    <property type="project" value="InterPro"/>
</dbReference>
<evidence type="ECO:0000256" key="3">
    <source>
        <dbReference type="ARBA" id="ARBA00023163"/>
    </source>
</evidence>
<accession>A0A2W1M0R3</accession>
<evidence type="ECO:0000256" key="4">
    <source>
        <dbReference type="SAM" id="MobiDB-lite"/>
    </source>
</evidence>
<dbReference type="EMBL" id="QKRB01000010">
    <property type="protein sequence ID" value="PZD97521.1"/>
    <property type="molecule type" value="Genomic_DNA"/>
</dbReference>
<evidence type="ECO:0000256" key="5">
    <source>
        <dbReference type="SAM" id="Phobius"/>
    </source>
</evidence>
<name>A0A2W1M0R3_9BACL</name>
<dbReference type="InterPro" id="IPR009057">
    <property type="entry name" value="Homeodomain-like_sf"/>
</dbReference>
<evidence type="ECO:0000256" key="2">
    <source>
        <dbReference type="ARBA" id="ARBA00023125"/>
    </source>
</evidence>
<reference evidence="7 8" key="1">
    <citation type="submission" date="2018-06" db="EMBL/GenBank/DDBJ databases">
        <title>Paenibacillus imtechensis sp. nov.</title>
        <authorList>
            <person name="Pinnaka A.K."/>
            <person name="Singh H."/>
            <person name="Kaur M."/>
        </authorList>
    </citation>
    <scope>NUCLEOTIDE SEQUENCE [LARGE SCALE GENOMIC DNA]</scope>
    <source>
        <strain evidence="7 8">SMB1</strain>
    </source>
</reference>
<feature type="transmembrane region" description="Helical" evidence="5">
    <location>
        <begin position="294"/>
        <end position="315"/>
    </location>
</feature>
<dbReference type="Pfam" id="PF12833">
    <property type="entry name" value="HTH_18"/>
    <property type="match status" value="1"/>
</dbReference>
<comment type="caution">
    <text evidence="7">The sequence shown here is derived from an EMBL/GenBank/DDBJ whole genome shotgun (WGS) entry which is preliminary data.</text>
</comment>
<evidence type="ECO:0000313" key="7">
    <source>
        <dbReference type="EMBL" id="PZD97521.1"/>
    </source>
</evidence>
<keyword evidence="5" id="KW-0812">Transmembrane</keyword>
<dbReference type="PANTHER" id="PTHR43280">
    <property type="entry name" value="ARAC-FAMILY TRANSCRIPTIONAL REGULATOR"/>
    <property type="match status" value="1"/>
</dbReference>
<protein>
    <submittedName>
        <fullName evidence="7">AraC family transcriptional regulator</fullName>
    </submittedName>
</protein>
<dbReference type="GO" id="GO:0043565">
    <property type="term" value="F:sequence-specific DNA binding"/>
    <property type="evidence" value="ECO:0007669"/>
    <property type="project" value="InterPro"/>
</dbReference>
<organism evidence="7 8">
    <name type="scientific">Paenibacillus sambharensis</name>
    <dbReference type="NCBI Taxonomy" id="1803190"/>
    <lineage>
        <taxon>Bacteria</taxon>
        <taxon>Bacillati</taxon>
        <taxon>Bacillota</taxon>
        <taxon>Bacilli</taxon>
        <taxon>Bacillales</taxon>
        <taxon>Paenibacillaceae</taxon>
        <taxon>Paenibacillus</taxon>
    </lineage>
</organism>
<keyword evidence="2" id="KW-0238">DNA-binding</keyword>
<keyword evidence="1" id="KW-0805">Transcription regulation</keyword>
<dbReference type="Proteomes" id="UP000249522">
    <property type="component" value="Unassembled WGS sequence"/>
</dbReference>
<dbReference type="InterPro" id="IPR018062">
    <property type="entry name" value="HTH_AraC-typ_CS"/>
</dbReference>
<dbReference type="PROSITE" id="PS51257">
    <property type="entry name" value="PROKAR_LIPOPROTEIN"/>
    <property type="match status" value="1"/>
</dbReference>
<dbReference type="PROSITE" id="PS01124">
    <property type="entry name" value="HTH_ARAC_FAMILY_2"/>
    <property type="match status" value="1"/>
</dbReference>
<dbReference type="Pfam" id="PF17853">
    <property type="entry name" value="GGDEF_2"/>
    <property type="match status" value="1"/>
</dbReference>
<keyword evidence="8" id="KW-1185">Reference proteome</keyword>
<dbReference type="Gene3D" id="1.10.10.60">
    <property type="entry name" value="Homeodomain-like"/>
    <property type="match status" value="2"/>
</dbReference>
<dbReference type="PROSITE" id="PS00041">
    <property type="entry name" value="HTH_ARAC_FAMILY_1"/>
    <property type="match status" value="1"/>
</dbReference>
<dbReference type="RefSeq" id="WP_111144882.1">
    <property type="nucleotide sequence ID" value="NZ_QKRB01000010.1"/>
</dbReference>
<evidence type="ECO:0000256" key="1">
    <source>
        <dbReference type="ARBA" id="ARBA00023015"/>
    </source>
</evidence>
<feature type="transmembrane region" description="Helical" evidence="5">
    <location>
        <begin position="15"/>
        <end position="35"/>
    </location>
</feature>
<dbReference type="InterPro" id="IPR041522">
    <property type="entry name" value="CdaR_GGDEF"/>
</dbReference>
<evidence type="ECO:0000259" key="6">
    <source>
        <dbReference type="PROSITE" id="PS01124"/>
    </source>
</evidence>
<dbReference type="PANTHER" id="PTHR43280:SF2">
    <property type="entry name" value="HTH-TYPE TRANSCRIPTIONAL REGULATOR EXSA"/>
    <property type="match status" value="1"/>
</dbReference>
<sequence>MLRLKLKYVLANKQARLILLLTLVVSCSIAIFGLVSYNQYREVLDTELNVPNVELLQINLDVTNRAFRESDGKAVEASFHEETQGYIRSEPGDSARMADELQSYLKALSTEPDIHSIMVIRLDDRSLVSSIHGFQQNWSAAPDAFWSSWIDDIRTKPLLVKRRTLQAGAGRDAEQTELLSLVRPVTVDGQIKGAVMVNLSYDRLFSKMYTHLTSYQYVYNLDGELIYPKLNLPVPPEEMEKVIEAINVRPFDYVEVNGQDFMANQTFSDVTGWRLVSLVPMDQLLKNVKMVRNAMLVLSLISILVGCSAMLYYNYAAFKPLKRINRLLSQGERPVSQGDLYDLEQVLGKLVGDFRSKTLAAERSLPELRSKFIGDVLNGSIGSREIRTKWEQHFQEWEEGPLAMMIVSVDRYGRWMAELQDEDRMLLRYALNNIVLELLESSWRAVSTTVRQEGLAIMLQPKSAGAGNWMEELKQEAYRLIQAAEQYLSMSISIGIGSAVPGVLQLGLSSAEAGEVLSYRLYEGYGQVHCYAGNETMLKAGTQPVDAAWKHEVVSSLLAADSGLCREWIRKMADEARSRRAEPHAVYREADGLLSEVQRIVEQQGLSTPGELADYTWLQLATMDLHDVTDLLTRVTDQLCSQLEQHRHSKEYHLVQAMIHYMEDNLHLNIGLQDVADHVHLGISSVSAMFKEETGSTVYDYLTALRIEKACGLLRETQLKVSEISQLVGYHNENSFIRTFRKNKSITPGKFRESFKSSNGYADPPKPRDSGISAD</sequence>
<dbReference type="SUPFAM" id="SSF46689">
    <property type="entry name" value="Homeodomain-like"/>
    <property type="match status" value="2"/>
</dbReference>
<feature type="domain" description="HTH araC/xylS-type" evidence="6">
    <location>
        <begin position="656"/>
        <end position="754"/>
    </location>
</feature>
<dbReference type="OrthoDB" id="2644435at2"/>
<keyword evidence="5" id="KW-1133">Transmembrane helix</keyword>
<dbReference type="SMART" id="SM00342">
    <property type="entry name" value="HTH_ARAC"/>
    <property type="match status" value="1"/>
</dbReference>
<keyword evidence="3" id="KW-0804">Transcription</keyword>
<gene>
    <name evidence="7" type="ORF">DNH61_01190</name>
</gene>